<reference evidence="2" key="1">
    <citation type="journal article" date="2020" name="Ecol. Evol.">
        <title>Genome structure and content of the rice root-knot nematode (Meloidogyne graminicola).</title>
        <authorList>
            <person name="Phan N.T."/>
            <person name="Danchin E.G.J."/>
            <person name="Klopp C."/>
            <person name="Perfus-Barbeoch L."/>
            <person name="Kozlowski D.K."/>
            <person name="Koutsovoulos G.D."/>
            <person name="Lopez-Roques C."/>
            <person name="Bouchez O."/>
            <person name="Zahm M."/>
            <person name="Besnard G."/>
            <person name="Bellafiore S."/>
        </authorList>
    </citation>
    <scope>NUCLEOTIDE SEQUENCE</scope>
    <source>
        <strain evidence="2">VN-18</strain>
    </source>
</reference>
<feature type="signal peptide" evidence="1">
    <location>
        <begin position="1"/>
        <end position="18"/>
    </location>
</feature>
<feature type="chain" id="PRO_5035796491" evidence="1">
    <location>
        <begin position="19"/>
        <end position="92"/>
    </location>
</feature>
<evidence type="ECO:0000313" key="2">
    <source>
        <dbReference type="EMBL" id="KAF7635121.1"/>
    </source>
</evidence>
<keyword evidence="3" id="KW-1185">Reference proteome</keyword>
<protein>
    <submittedName>
        <fullName evidence="2">Uncharacterized protein</fullName>
    </submittedName>
</protein>
<dbReference type="EMBL" id="JABEBT010000046">
    <property type="protein sequence ID" value="KAF7635121.1"/>
    <property type="molecule type" value="Genomic_DNA"/>
</dbReference>
<accession>A0A8S9ZPC9</accession>
<name>A0A8S9ZPC9_9BILA</name>
<keyword evidence="1" id="KW-0732">Signal</keyword>
<dbReference type="Proteomes" id="UP000605970">
    <property type="component" value="Unassembled WGS sequence"/>
</dbReference>
<evidence type="ECO:0000313" key="3">
    <source>
        <dbReference type="Proteomes" id="UP000605970"/>
    </source>
</evidence>
<dbReference type="AlphaFoldDB" id="A0A8S9ZPC9"/>
<comment type="caution">
    <text evidence="2">The sequence shown here is derived from an EMBL/GenBank/DDBJ whole genome shotgun (WGS) entry which is preliminary data.</text>
</comment>
<organism evidence="2 3">
    <name type="scientific">Meloidogyne graminicola</name>
    <dbReference type="NCBI Taxonomy" id="189291"/>
    <lineage>
        <taxon>Eukaryota</taxon>
        <taxon>Metazoa</taxon>
        <taxon>Ecdysozoa</taxon>
        <taxon>Nematoda</taxon>
        <taxon>Chromadorea</taxon>
        <taxon>Rhabditida</taxon>
        <taxon>Tylenchina</taxon>
        <taxon>Tylenchomorpha</taxon>
        <taxon>Tylenchoidea</taxon>
        <taxon>Meloidogynidae</taxon>
        <taxon>Meloidogyninae</taxon>
        <taxon>Meloidogyne</taxon>
    </lineage>
</organism>
<proteinExistence type="predicted"/>
<evidence type="ECO:0000256" key="1">
    <source>
        <dbReference type="SAM" id="SignalP"/>
    </source>
</evidence>
<gene>
    <name evidence="2" type="ORF">Mgra_00005402</name>
</gene>
<sequence>MFILLLFILLFISDFYKNIECPLTTIEEEGDNSTLLTESKNIKKNKYIPLYSNKIWTTTDYDLENFGIGELVEVKNYTNKEEEWIVARIRKK</sequence>